<dbReference type="Gene3D" id="3.20.20.30">
    <property type="entry name" value="Luciferase-like domain"/>
    <property type="match status" value="1"/>
</dbReference>
<accession>A0A0D8BGY9</accession>
<dbReference type="AlphaFoldDB" id="A0A0D8BGY9"/>
<dbReference type="OrthoDB" id="9780518at2"/>
<dbReference type="RefSeq" id="WP_044885005.1">
    <property type="nucleotide sequence ID" value="NZ_JYFN01000014.1"/>
</dbReference>
<dbReference type="SUPFAM" id="SSF51679">
    <property type="entry name" value="Bacterial luciferase-like"/>
    <property type="match status" value="1"/>
</dbReference>
<dbReference type="PANTHER" id="PTHR30137">
    <property type="entry name" value="LUCIFERASE-LIKE MONOOXYGENASE"/>
    <property type="match status" value="1"/>
</dbReference>
<name>A0A0D8BGY9_9ACTN</name>
<organism evidence="3 4">
    <name type="scientific">Frankia torreyi</name>
    <dbReference type="NCBI Taxonomy" id="1856"/>
    <lineage>
        <taxon>Bacteria</taxon>
        <taxon>Bacillati</taxon>
        <taxon>Actinomycetota</taxon>
        <taxon>Actinomycetes</taxon>
        <taxon>Frankiales</taxon>
        <taxon>Frankiaceae</taxon>
        <taxon>Frankia</taxon>
    </lineage>
</organism>
<dbReference type="GO" id="GO:0005829">
    <property type="term" value="C:cytosol"/>
    <property type="evidence" value="ECO:0007669"/>
    <property type="project" value="TreeGrafter"/>
</dbReference>
<evidence type="ECO:0000259" key="2">
    <source>
        <dbReference type="Pfam" id="PF00296"/>
    </source>
</evidence>
<sequence>MRLSIVELGTVAPGTDERQALVDAVETARHAEAWGFHRVWFAEHHLSRSGASHHPELLIAAAGARTSTIRIGSGTVLMNHYSPFKVAEMFAQLEAMYPGRVDLGMGRATAGPVIDLALRRDRRQPTQDDHTQQVAETLAWLYEAFPAGHPFTGNPLIPSVPGVPQTWLLGSSPSGSNLAAGLGIGYAFAGFINPAGAAAALRHYREQFRPQGFGLAEPRSILAVNVTVAETEAQARRLVGSAKGFYARLRRQGGDAVLPSADEAAAELTDAEQEQPTRIVDGRWPQFVAGDVDGVRATLERMLAESRADELMVQNLIADPADRRRSHELLAAMFDLQPAAGVAPAGAHPDLSGTPT</sequence>
<protein>
    <submittedName>
        <fullName evidence="3">Luciferase family oxidoreductase, group 1</fullName>
    </submittedName>
</protein>
<comment type="caution">
    <text evidence="3">The sequence shown here is derived from an EMBL/GenBank/DDBJ whole genome shotgun (WGS) entry which is preliminary data.</text>
</comment>
<comment type="similarity">
    <text evidence="1">To bacterial alkanal monooxygenase alpha and beta chains.</text>
</comment>
<feature type="domain" description="Luciferase-like" evidence="2">
    <location>
        <begin position="1"/>
        <end position="274"/>
    </location>
</feature>
<evidence type="ECO:0000256" key="1">
    <source>
        <dbReference type="ARBA" id="ARBA00007789"/>
    </source>
</evidence>
<dbReference type="InterPro" id="IPR019949">
    <property type="entry name" value="CmoO-like"/>
</dbReference>
<dbReference type="PANTHER" id="PTHR30137:SF6">
    <property type="entry name" value="LUCIFERASE-LIKE MONOOXYGENASE"/>
    <property type="match status" value="1"/>
</dbReference>
<dbReference type="Pfam" id="PF00296">
    <property type="entry name" value="Bac_luciferase"/>
    <property type="match status" value="1"/>
</dbReference>
<keyword evidence="4" id="KW-1185">Reference proteome</keyword>
<gene>
    <name evidence="3" type="ORF">FF36_02369</name>
</gene>
<evidence type="ECO:0000313" key="4">
    <source>
        <dbReference type="Proteomes" id="UP000032545"/>
    </source>
</evidence>
<dbReference type="CDD" id="cd00347">
    <property type="entry name" value="Flavin_utilizing_monoxygenases"/>
    <property type="match status" value="1"/>
</dbReference>
<proteinExistence type="predicted"/>
<dbReference type="InterPro" id="IPR011251">
    <property type="entry name" value="Luciferase-like_dom"/>
</dbReference>
<dbReference type="Proteomes" id="UP000032545">
    <property type="component" value="Unassembled WGS sequence"/>
</dbReference>
<reference evidence="4" key="1">
    <citation type="submission" date="2015-02" db="EMBL/GenBank/DDBJ databases">
        <title>Draft Genome of Frankia sp. CpI1-S.</title>
        <authorList>
            <person name="Oshone R.T."/>
            <person name="Ngom M."/>
            <person name="Ghodhbane-Gtari F."/>
            <person name="Gtari M."/>
            <person name="Morris K."/>
            <person name="Thomas K."/>
            <person name="Sen A."/>
            <person name="Tisa L.S."/>
        </authorList>
    </citation>
    <scope>NUCLEOTIDE SEQUENCE [LARGE SCALE GENOMIC DNA]</scope>
    <source>
        <strain evidence="4">CpI1-S</strain>
    </source>
</reference>
<dbReference type="InterPro" id="IPR036661">
    <property type="entry name" value="Luciferase-like_sf"/>
</dbReference>
<dbReference type="GO" id="GO:0016705">
    <property type="term" value="F:oxidoreductase activity, acting on paired donors, with incorporation or reduction of molecular oxygen"/>
    <property type="evidence" value="ECO:0007669"/>
    <property type="project" value="InterPro"/>
</dbReference>
<evidence type="ECO:0000313" key="3">
    <source>
        <dbReference type="EMBL" id="KJE23411.1"/>
    </source>
</evidence>
<reference evidence="3 4" key="2">
    <citation type="journal article" date="2016" name="Genome Announc.">
        <title>Permanent Draft Genome Sequences for Two Variants of Frankia sp. Strain CpI1, the First Frankia Strain Isolated from Root Nodules of Comptonia peregrina.</title>
        <authorList>
            <person name="Oshone R."/>
            <person name="Hurst S.G.IV."/>
            <person name="Abebe-Akele F."/>
            <person name="Simpson S."/>
            <person name="Morris K."/>
            <person name="Thomas W.K."/>
            <person name="Tisa L.S."/>
        </authorList>
    </citation>
    <scope>NUCLEOTIDE SEQUENCE [LARGE SCALE GENOMIC DNA]</scope>
    <source>
        <strain evidence="4">CpI1-S</strain>
    </source>
</reference>
<dbReference type="PATRIC" id="fig|1502723.3.peg.1401"/>
<dbReference type="InterPro" id="IPR050766">
    <property type="entry name" value="Bact_Lucif_Oxidored"/>
</dbReference>
<dbReference type="EMBL" id="JYFN01000014">
    <property type="protein sequence ID" value="KJE23411.1"/>
    <property type="molecule type" value="Genomic_DNA"/>
</dbReference>
<dbReference type="NCBIfam" id="TIGR03558">
    <property type="entry name" value="oxido_grp_1"/>
    <property type="match status" value="1"/>
</dbReference>